<dbReference type="SUPFAM" id="SSF56219">
    <property type="entry name" value="DNase I-like"/>
    <property type="match status" value="2"/>
</dbReference>
<protein>
    <submittedName>
        <fullName evidence="7">Inositol polyphosphate 5-phosphatase, putative</fullName>
    </submittedName>
</protein>
<keyword evidence="3" id="KW-0967">Endosome</keyword>
<feature type="region of interest" description="Disordered" evidence="5">
    <location>
        <begin position="314"/>
        <end position="351"/>
    </location>
</feature>
<dbReference type="InterPro" id="IPR046985">
    <property type="entry name" value="IP5"/>
</dbReference>
<dbReference type="PROSITE" id="PS50238">
    <property type="entry name" value="RHOGAP"/>
    <property type="match status" value="1"/>
</dbReference>
<dbReference type="GO" id="GO:0031901">
    <property type="term" value="C:early endosome membrane"/>
    <property type="evidence" value="ECO:0007669"/>
    <property type="project" value="UniProtKB-SubCell"/>
</dbReference>
<dbReference type="Pfam" id="PF22669">
    <property type="entry name" value="Exo_endo_phos2"/>
    <property type="match status" value="2"/>
</dbReference>
<dbReference type="SUPFAM" id="SSF48350">
    <property type="entry name" value="GTPase activation domain, GAP"/>
    <property type="match status" value="1"/>
</dbReference>
<sequence length="896" mass="99166">MRRLGGGSGRGARGGAVDGGAAVRHGVDPLDPMATASFEDVAGEATAARELEKRQNSIVVTQKIRDEWIRDQLRSRKDEFTKYHDLKLFVTTWNVNGKKPSESLEALLSVGGAERPDIYVCGFQELVDLTAGNVVMDSASKDRTSTWVDAIGATLKRMYGGEGLHYKLLTARNLVGVMVCVFVNRAHVARVPQLSVQTAITATGVMGMGNKGGVSLRFQLYDTTFCFVCAHLAAHREAVEARNADYRNIMLKTTFKDDAQTLVHRSAEERLAAPSDATTMLPDGHGVYNRANDGALGPASVRGGGLAPATMPGFGAVGPDDTDSEAGETSAGMGAGDGGSGNTAGAGGEDDMLQHSSLNLAPVLAEQTFSIADHDYVFWLGDFNYRIVMPHSIDEVFRHVDANDLAWLRRNDQLLSEQAAGRTFVGFKEGEIEFLPTYKFQAGTNQYDRRPEKKVRAPAFCDRILWRDVNGASARIQQYVSCPTLTISDHKPVIGIFEARVKEVVPSDRSRVFQEIVRQLDRWENAERPQLQVEPQTITFEGGLRYMERREETILLANTCNVPVTWRFVPNMEDLAICKPWLRLDPDFGLIPPGERAEVRVIALVEHTTARAVAAGADDLDDILVLRLEGGRDHFVCVSSAFAPTCFGVDLARLARTHHPFAASADDIKVCRLDREARLGADKAAQPLRLPKELWWLCNFLWNFDLLKVSQIFVMSARLANPDKLRAVRRAIDAGHELVPEDEDGASVTASHAMAHAVATIIIEFLQALPEPVVPFALFPRFDMENQSMDVWGRRFLDQLPPLNHNVFIYIITFLREIVKCRPYNDIKPSDLAAVFAHVLLRPAEVLVKQKETSVQANVPFDLPNWFTGEKKESTLQHMAETLILHFINADRAFLL</sequence>
<comment type="caution">
    <text evidence="7">The sequence shown here is derived from an EMBL/GenBank/DDBJ whole genome shotgun (WGS) entry which is preliminary data.</text>
</comment>
<keyword evidence="4" id="KW-0968">Cytoplasmic vesicle</keyword>
<organism evidence="7 8">
    <name type="scientific">Hondaea fermentalgiana</name>
    <dbReference type="NCBI Taxonomy" id="2315210"/>
    <lineage>
        <taxon>Eukaryota</taxon>
        <taxon>Sar</taxon>
        <taxon>Stramenopiles</taxon>
        <taxon>Bigyra</taxon>
        <taxon>Labyrinthulomycetes</taxon>
        <taxon>Thraustochytrida</taxon>
        <taxon>Thraustochytriidae</taxon>
        <taxon>Hondaea</taxon>
    </lineage>
</organism>
<dbReference type="PANTHER" id="PTHR11200:SF300">
    <property type="entry name" value="TYPE II INOSITOL 1,4,5-TRISPHOSPHATE 5-PHOSPHATASE"/>
    <property type="match status" value="1"/>
</dbReference>
<dbReference type="Pfam" id="PF21310">
    <property type="entry name" value="OCRL-like_ASH"/>
    <property type="match status" value="1"/>
</dbReference>
<dbReference type="EMBL" id="BEYU01000181">
    <property type="protein sequence ID" value="GBG34153.1"/>
    <property type="molecule type" value="Genomic_DNA"/>
</dbReference>
<evidence type="ECO:0000313" key="8">
    <source>
        <dbReference type="Proteomes" id="UP000241890"/>
    </source>
</evidence>
<keyword evidence="8" id="KW-1185">Reference proteome</keyword>
<dbReference type="InterPro" id="IPR008936">
    <property type="entry name" value="Rho_GTPase_activation_prot"/>
</dbReference>
<dbReference type="InterPro" id="IPR013783">
    <property type="entry name" value="Ig-like_fold"/>
</dbReference>
<dbReference type="Pfam" id="PF00620">
    <property type="entry name" value="RhoGAP"/>
    <property type="match status" value="1"/>
</dbReference>
<evidence type="ECO:0000259" key="6">
    <source>
        <dbReference type="PROSITE" id="PS50238"/>
    </source>
</evidence>
<reference evidence="7 8" key="1">
    <citation type="submission" date="2017-12" db="EMBL/GenBank/DDBJ databases">
        <title>Sequencing, de novo assembly and annotation of complete genome of a new Thraustochytrid species, strain FCC1311.</title>
        <authorList>
            <person name="Sedici K."/>
            <person name="Godart F."/>
            <person name="Aiese Cigliano R."/>
            <person name="Sanseverino W."/>
            <person name="Barakat M."/>
            <person name="Ortet P."/>
            <person name="Marechal E."/>
            <person name="Cagnac O."/>
            <person name="Amato A."/>
        </authorList>
    </citation>
    <scope>NUCLEOTIDE SEQUENCE [LARGE SCALE GENOMIC DNA]</scope>
</reference>
<dbReference type="Proteomes" id="UP000241890">
    <property type="component" value="Unassembled WGS sequence"/>
</dbReference>
<dbReference type="InterPro" id="IPR000198">
    <property type="entry name" value="RhoGAP_dom"/>
</dbReference>
<dbReference type="OrthoDB" id="7862313at2759"/>
<feature type="region of interest" description="Disordered" evidence="5">
    <location>
        <begin position="1"/>
        <end position="20"/>
    </location>
</feature>
<dbReference type="SMART" id="SM00324">
    <property type="entry name" value="RhoGAP"/>
    <property type="match status" value="1"/>
</dbReference>
<dbReference type="Gene3D" id="1.10.555.10">
    <property type="entry name" value="Rho GTPase activation protein"/>
    <property type="match status" value="1"/>
</dbReference>
<name>A0A2R5GZG0_9STRA</name>
<comment type="subcellular location">
    <subcellularLocation>
        <location evidence="2">Cytoplasmic vesicle</location>
        <location evidence="2">Phagosome membrane</location>
    </subcellularLocation>
    <subcellularLocation>
        <location evidence="1">Early endosome membrane</location>
    </subcellularLocation>
</comment>
<feature type="domain" description="Rho-GAP" evidence="6">
    <location>
        <begin position="677"/>
        <end position="891"/>
    </location>
</feature>
<evidence type="ECO:0000256" key="2">
    <source>
        <dbReference type="ARBA" id="ARBA00004580"/>
    </source>
</evidence>
<feature type="compositionally biased region" description="Gly residues" evidence="5">
    <location>
        <begin position="1"/>
        <end position="18"/>
    </location>
</feature>
<dbReference type="Gene3D" id="3.60.10.10">
    <property type="entry name" value="Endonuclease/exonuclease/phosphatase"/>
    <property type="match status" value="1"/>
</dbReference>
<dbReference type="InterPro" id="IPR036691">
    <property type="entry name" value="Endo/exonu/phosph_ase_sf"/>
</dbReference>
<evidence type="ECO:0000256" key="3">
    <source>
        <dbReference type="ARBA" id="ARBA00022753"/>
    </source>
</evidence>
<dbReference type="GO" id="GO:0007165">
    <property type="term" value="P:signal transduction"/>
    <property type="evidence" value="ECO:0007669"/>
    <property type="project" value="InterPro"/>
</dbReference>
<dbReference type="GO" id="GO:0046856">
    <property type="term" value="P:phosphatidylinositol dephosphorylation"/>
    <property type="evidence" value="ECO:0007669"/>
    <property type="project" value="InterPro"/>
</dbReference>
<evidence type="ECO:0000256" key="5">
    <source>
        <dbReference type="SAM" id="MobiDB-lite"/>
    </source>
</evidence>
<dbReference type="Gene3D" id="2.60.40.10">
    <property type="entry name" value="Immunoglobulins"/>
    <property type="match status" value="1"/>
</dbReference>
<accession>A0A2R5GZG0</accession>
<proteinExistence type="predicted"/>
<dbReference type="GO" id="GO:0030670">
    <property type="term" value="C:phagocytic vesicle membrane"/>
    <property type="evidence" value="ECO:0007669"/>
    <property type="project" value="UniProtKB-SubCell"/>
</dbReference>
<dbReference type="InterPro" id="IPR048869">
    <property type="entry name" value="OCRL-1_2_ASH"/>
</dbReference>
<gene>
    <name evidence="7" type="ORF">FCC1311_103772</name>
</gene>
<dbReference type="InParanoid" id="A0A2R5GZG0"/>
<evidence type="ECO:0000256" key="4">
    <source>
        <dbReference type="ARBA" id="ARBA00023329"/>
    </source>
</evidence>
<dbReference type="AlphaFoldDB" id="A0A2R5GZG0"/>
<dbReference type="GO" id="GO:0004439">
    <property type="term" value="F:phosphatidylinositol-4,5-bisphosphate 5-phosphatase activity"/>
    <property type="evidence" value="ECO:0007669"/>
    <property type="project" value="TreeGrafter"/>
</dbReference>
<dbReference type="SMART" id="SM00128">
    <property type="entry name" value="IPPc"/>
    <property type="match status" value="1"/>
</dbReference>
<dbReference type="PANTHER" id="PTHR11200">
    <property type="entry name" value="INOSITOL 5-PHOSPHATASE"/>
    <property type="match status" value="1"/>
</dbReference>
<evidence type="ECO:0000256" key="1">
    <source>
        <dbReference type="ARBA" id="ARBA00004146"/>
    </source>
</evidence>
<dbReference type="InterPro" id="IPR000300">
    <property type="entry name" value="IPPc"/>
</dbReference>
<evidence type="ECO:0000313" key="7">
    <source>
        <dbReference type="EMBL" id="GBG34153.1"/>
    </source>
</evidence>
<feature type="compositionally biased region" description="Gly residues" evidence="5">
    <location>
        <begin position="333"/>
        <end position="347"/>
    </location>
</feature>